<dbReference type="InParanoid" id="A9RN58"/>
<evidence type="ECO:0000313" key="3">
    <source>
        <dbReference type="Proteomes" id="UP000006727"/>
    </source>
</evidence>
<reference evidence="1 3" key="2">
    <citation type="journal article" date="2018" name="Plant J.">
        <title>The Physcomitrella patens chromosome-scale assembly reveals moss genome structure and evolution.</title>
        <authorList>
            <person name="Lang D."/>
            <person name="Ullrich K.K."/>
            <person name="Murat F."/>
            <person name="Fuchs J."/>
            <person name="Jenkins J."/>
            <person name="Haas F.B."/>
            <person name="Piednoel M."/>
            <person name="Gundlach H."/>
            <person name="Van Bel M."/>
            <person name="Meyberg R."/>
            <person name="Vives C."/>
            <person name="Morata J."/>
            <person name="Symeonidi A."/>
            <person name="Hiss M."/>
            <person name="Muchero W."/>
            <person name="Kamisugi Y."/>
            <person name="Saleh O."/>
            <person name="Blanc G."/>
            <person name="Decker E.L."/>
            <person name="van Gessel N."/>
            <person name="Grimwood J."/>
            <person name="Hayes R.D."/>
            <person name="Graham S.W."/>
            <person name="Gunter L.E."/>
            <person name="McDaniel S.F."/>
            <person name="Hoernstein S.N.W."/>
            <person name="Larsson A."/>
            <person name="Li F.W."/>
            <person name="Perroud P.F."/>
            <person name="Phillips J."/>
            <person name="Ranjan P."/>
            <person name="Rokshar D.S."/>
            <person name="Rothfels C.J."/>
            <person name="Schneider L."/>
            <person name="Shu S."/>
            <person name="Stevenson D.W."/>
            <person name="Thummler F."/>
            <person name="Tillich M."/>
            <person name="Villarreal Aguilar J.C."/>
            <person name="Widiez T."/>
            <person name="Wong G.K."/>
            <person name="Wymore A."/>
            <person name="Zhang Y."/>
            <person name="Zimmer A.D."/>
            <person name="Quatrano R.S."/>
            <person name="Mayer K.F.X."/>
            <person name="Goodstein D."/>
            <person name="Casacuberta J.M."/>
            <person name="Vandepoele K."/>
            <person name="Reski R."/>
            <person name="Cuming A.C."/>
            <person name="Tuskan G.A."/>
            <person name="Maumus F."/>
            <person name="Salse J."/>
            <person name="Schmutz J."/>
            <person name="Rensing S.A."/>
        </authorList>
    </citation>
    <scope>NUCLEOTIDE SEQUENCE [LARGE SCALE GENOMIC DNA]</scope>
    <source>
        <strain evidence="2 3">cv. Gransden 2004</strain>
    </source>
</reference>
<dbReference type="PaxDb" id="3218-PP1S18_146V6.1"/>
<dbReference type="AlphaFoldDB" id="A9RN58"/>
<organism evidence="1">
    <name type="scientific">Physcomitrium patens</name>
    <name type="common">Spreading-leaved earth moss</name>
    <name type="synonym">Physcomitrella patens</name>
    <dbReference type="NCBI Taxonomy" id="3218"/>
    <lineage>
        <taxon>Eukaryota</taxon>
        <taxon>Viridiplantae</taxon>
        <taxon>Streptophyta</taxon>
        <taxon>Embryophyta</taxon>
        <taxon>Bryophyta</taxon>
        <taxon>Bryophytina</taxon>
        <taxon>Bryopsida</taxon>
        <taxon>Funariidae</taxon>
        <taxon>Funariales</taxon>
        <taxon>Funariaceae</taxon>
        <taxon>Physcomitrium</taxon>
    </lineage>
</organism>
<reference evidence="2" key="3">
    <citation type="submission" date="2020-12" db="UniProtKB">
        <authorList>
            <consortium name="EnsemblPlants"/>
        </authorList>
    </citation>
    <scope>IDENTIFICATION</scope>
</reference>
<name>A9RN58_PHYPA</name>
<evidence type="ECO:0000313" key="2">
    <source>
        <dbReference type="EnsemblPlants" id="PAC:32909610.CDS.1"/>
    </source>
</evidence>
<dbReference type="Gramene" id="Pp3c24_3430V3.1">
    <property type="protein sequence ID" value="PAC:32909610.CDS.1"/>
    <property type="gene ID" value="Pp3c24_3430"/>
</dbReference>
<dbReference type="HOGENOM" id="CLU_1952458_0_0_1"/>
<sequence>MRLTVDRADRDASLHGQICTQATVNAWSMRGVLGICERIYSPPWRRFDGIDEHMLEIPTPLREPRITFPRITPLVLLIPPAFANGVKSCGWQAATKLSRASVCGDWRCGFRPTTPVEEGDIPLDPQSNE</sequence>
<dbReference type="Proteomes" id="UP000006727">
    <property type="component" value="Chromosome 24"/>
</dbReference>
<proteinExistence type="predicted"/>
<dbReference type="EnsemblPlants" id="Pp3c24_3430V3.1">
    <property type="protein sequence ID" value="PAC:32909610.CDS.1"/>
    <property type="gene ID" value="Pp3c24_3430"/>
</dbReference>
<protein>
    <submittedName>
        <fullName evidence="1 2">Uncharacterized protein</fullName>
    </submittedName>
</protein>
<keyword evidence="3" id="KW-1185">Reference proteome</keyword>
<dbReference type="EMBL" id="ABEU02000024">
    <property type="protein sequence ID" value="PNR27974.1"/>
    <property type="molecule type" value="Genomic_DNA"/>
</dbReference>
<gene>
    <name evidence="1" type="ORF">PHYPA_028566</name>
</gene>
<accession>A9RN58</accession>
<evidence type="ECO:0000313" key="1">
    <source>
        <dbReference type="EMBL" id="PNR27974.1"/>
    </source>
</evidence>
<reference evidence="1 3" key="1">
    <citation type="journal article" date="2008" name="Science">
        <title>The Physcomitrella genome reveals evolutionary insights into the conquest of land by plants.</title>
        <authorList>
            <person name="Rensing S."/>
            <person name="Lang D."/>
            <person name="Zimmer A."/>
            <person name="Terry A."/>
            <person name="Salamov A."/>
            <person name="Shapiro H."/>
            <person name="Nishiyama T."/>
            <person name="Perroud P.-F."/>
            <person name="Lindquist E."/>
            <person name="Kamisugi Y."/>
            <person name="Tanahashi T."/>
            <person name="Sakakibara K."/>
            <person name="Fujita T."/>
            <person name="Oishi K."/>
            <person name="Shin-I T."/>
            <person name="Kuroki Y."/>
            <person name="Toyoda A."/>
            <person name="Suzuki Y."/>
            <person name="Hashimoto A."/>
            <person name="Yamaguchi K."/>
            <person name="Sugano A."/>
            <person name="Kohara Y."/>
            <person name="Fujiyama A."/>
            <person name="Anterola A."/>
            <person name="Aoki S."/>
            <person name="Ashton N."/>
            <person name="Barbazuk W.B."/>
            <person name="Barker E."/>
            <person name="Bennetzen J."/>
            <person name="Bezanilla M."/>
            <person name="Blankenship R."/>
            <person name="Cho S.H."/>
            <person name="Dutcher S."/>
            <person name="Estelle M."/>
            <person name="Fawcett J.A."/>
            <person name="Gundlach H."/>
            <person name="Hanada K."/>
            <person name="Heyl A."/>
            <person name="Hicks K.A."/>
            <person name="Hugh J."/>
            <person name="Lohr M."/>
            <person name="Mayer K."/>
            <person name="Melkozernov A."/>
            <person name="Murata T."/>
            <person name="Nelson D."/>
            <person name="Pils B."/>
            <person name="Prigge M."/>
            <person name="Reiss B."/>
            <person name="Renner T."/>
            <person name="Rombauts S."/>
            <person name="Rushton P."/>
            <person name="Sanderfoot A."/>
            <person name="Schween G."/>
            <person name="Shiu S.-H."/>
            <person name="Stueber K."/>
            <person name="Theodoulou F.L."/>
            <person name="Tu H."/>
            <person name="Van de Peer Y."/>
            <person name="Verrier P.J."/>
            <person name="Waters E."/>
            <person name="Wood A."/>
            <person name="Yang L."/>
            <person name="Cove D."/>
            <person name="Cuming A."/>
            <person name="Hasebe M."/>
            <person name="Lucas S."/>
            <person name="Mishler D.B."/>
            <person name="Reski R."/>
            <person name="Grigoriev I."/>
            <person name="Quatrano R.S."/>
            <person name="Boore J.L."/>
        </authorList>
    </citation>
    <scope>NUCLEOTIDE SEQUENCE [LARGE SCALE GENOMIC DNA]</scope>
    <source>
        <strain evidence="2 3">cv. Gransden 2004</strain>
    </source>
</reference>